<sequence length="577" mass="64234">MEGRPVVEAGQRPVYIYNGVTDLRELKDISLKGASLFFNGTFSVDGLRHVNLQGAHVFFNGKLQSGVTRGVSQDAVATTVSSPLPKSDGQVEASSHDGSRNSSPHVDPAVRRPSKALDSGKMEYSSERTDSKPTSAGIDHLNPKDAEICPFHNEHPACEHIESVTTSGNSLPDNANLTPFGLNGKVTGRQQTRTSGRAVDRSMLSARSVRFNVPAVLPTPVPSLPLKHVQCTNPGPRRRDSMSETVHKSTSHTSPSNRSWEHERADVHLKLPPQKRPSDQDIWISSKVEKKPRLEKHNGFDLDKQINKLVQEEVVQRSKRAKQLSDNNNNGHDATAEHEKTRKLSTQRNEMRSQLLGKPPRPLSASTIPSGPTKDRLAVNVPQLMPRLPQSSPLNNVINSATLNEEIVQTRIWFNIAQKDLFKEKARRGTASKALSARVTALNKKLAVLHRKRTEINDDTDRMNAFRRRDLEGCRLDVGALMQTTPKSPPLSPSDSEWKNRLSLCYEALERTKLENNEVKDAKRESGTLSGEENPVIKQEKCDQNVFWRVEAAGDKVFPMPPRRQVHFALTDIETCL</sequence>
<dbReference type="EMBL" id="JAACFV010000126">
    <property type="protein sequence ID" value="KAF7504825.1"/>
    <property type="molecule type" value="Genomic_DNA"/>
</dbReference>
<gene>
    <name evidence="2" type="ORF">GJ744_001691</name>
</gene>
<feature type="region of interest" description="Disordered" evidence="1">
    <location>
        <begin position="317"/>
        <end position="375"/>
    </location>
</feature>
<comment type="caution">
    <text evidence="2">The sequence shown here is derived from an EMBL/GenBank/DDBJ whole genome shotgun (WGS) entry which is preliminary data.</text>
</comment>
<name>A0A8H7A901_9EURO</name>
<evidence type="ECO:0000256" key="1">
    <source>
        <dbReference type="SAM" id="MobiDB-lite"/>
    </source>
</evidence>
<dbReference type="OrthoDB" id="10288713at2759"/>
<proteinExistence type="predicted"/>
<reference evidence="2" key="1">
    <citation type="submission" date="2020-02" db="EMBL/GenBank/DDBJ databases">
        <authorList>
            <person name="Palmer J.M."/>
        </authorList>
    </citation>
    <scope>NUCLEOTIDE SEQUENCE</scope>
    <source>
        <strain evidence="2">EPUS1.4</strain>
        <tissue evidence="2">Thallus</tissue>
    </source>
</reference>
<feature type="compositionally biased region" description="Basic and acidic residues" evidence="1">
    <location>
        <begin position="237"/>
        <end position="247"/>
    </location>
</feature>
<dbReference type="AlphaFoldDB" id="A0A8H7A901"/>
<protein>
    <submittedName>
        <fullName evidence="2">Uncharacterized protein</fullName>
    </submittedName>
</protein>
<feature type="compositionally biased region" description="Basic and acidic residues" evidence="1">
    <location>
        <begin position="118"/>
        <end position="131"/>
    </location>
</feature>
<organism evidence="2 3">
    <name type="scientific">Endocarpon pusillum</name>
    <dbReference type="NCBI Taxonomy" id="364733"/>
    <lineage>
        <taxon>Eukaryota</taxon>
        <taxon>Fungi</taxon>
        <taxon>Dikarya</taxon>
        <taxon>Ascomycota</taxon>
        <taxon>Pezizomycotina</taxon>
        <taxon>Eurotiomycetes</taxon>
        <taxon>Chaetothyriomycetidae</taxon>
        <taxon>Verrucariales</taxon>
        <taxon>Verrucariaceae</taxon>
        <taxon>Endocarpon</taxon>
    </lineage>
</organism>
<evidence type="ECO:0000313" key="2">
    <source>
        <dbReference type="EMBL" id="KAF7504825.1"/>
    </source>
</evidence>
<feature type="region of interest" description="Disordered" evidence="1">
    <location>
        <begin position="79"/>
        <end position="138"/>
    </location>
</feature>
<keyword evidence="3" id="KW-1185">Reference proteome</keyword>
<accession>A0A8H7A901</accession>
<evidence type="ECO:0000313" key="3">
    <source>
        <dbReference type="Proteomes" id="UP000606974"/>
    </source>
</evidence>
<feature type="region of interest" description="Disordered" evidence="1">
    <location>
        <begin position="232"/>
        <end position="263"/>
    </location>
</feature>
<dbReference type="Proteomes" id="UP000606974">
    <property type="component" value="Unassembled WGS sequence"/>
</dbReference>